<comment type="caution">
    <text evidence="2">The sequence shown here is derived from an EMBL/GenBank/DDBJ whole genome shotgun (WGS) entry which is preliminary data.</text>
</comment>
<dbReference type="EMBL" id="CAJNOL010003212">
    <property type="protein sequence ID" value="CAF1552114.1"/>
    <property type="molecule type" value="Genomic_DNA"/>
</dbReference>
<evidence type="ECO:0000313" key="3">
    <source>
        <dbReference type="EMBL" id="CAF1552114.1"/>
    </source>
</evidence>
<feature type="chain" id="PRO_5035686195" description="Secreted protein" evidence="1">
    <location>
        <begin position="19"/>
        <end position="57"/>
    </location>
</feature>
<dbReference type="Proteomes" id="UP000663854">
    <property type="component" value="Unassembled WGS sequence"/>
</dbReference>
<feature type="signal peptide" evidence="1">
    <location>
        <begin position="1"/>
        <end position="18"/>
    </location>
</feature>
<evidence type="ECO:0000313" key="4">
    <source>
        <dbReference type="Proteomes" id="UP000663854"/>
    </source>
</evidence>
<protein>
    <recommendedName>
        <fullName evidence="6">Secreted protein</fullName>
    </recommendedName>
</protein>
<accession>A0A815BPA5</accession>
<organism evidence="2 4">
    <name type="scientific">Rotaria sordida</name>
    <dbReference type="NCBI Taxonomy" id="392033"/>
    <lineage>
        <taxon>Eukaryota</taxon>
        <taxon>Metazoa</taxon>
        <taxon>Spiralia</taxon>
        <taxon>Gnathifera</taxon>
        <taxon>Rotifera</taxon>
        <taxon>Eurotatoria</taxon>
        <taxon>Bdelloidea</taxon>
        <taxon>Philodinida</taxon>
        <taxon>Philodinidae</taxon>
        <taxon>Rotaria</taxon>
    </lineage>
</organism>
<reference evidence="2" key="1">
    <citation type="submission" date="2021-02" db="EMBL/GenBank/DDBJ databases">
        <authorList>
            <person name="Nowell W R."/>
        </authorList>
    </citation>
    <scope>NUCLEOTIDE SEQUENCE</scope>
</reference>
<sequence length="57" mass="6374">MPFVIALFFGIFFSCVKGQITPGSNYYCNENNAVVEFKLSSSPHSAWQPILNCSLQQ</sequence>
<feature type="non-terminal residue" evidence="2">
    <location>
        <position position="57"/>
    </location>
</feature>
<evidence type="ECO:0000313" key="2">
    <source>
        <dbReference type="EMBL" id="CAF1272497.1"/>
    </source>
</evidence>
<keyword evidence="5" id="KW-1185">Reference proteome</keyword>
<evidence type="ECO:0000256" key="1">
    <source>
        <dbReference type="SAM" id="SignalP"/>
    </source>
</evidence>
<gene>
    <name evidence="3" type="ORF">JXQ802_LOCUS43714</name>
    <name evidence="2" type="ORF">PYM288_LOCUS28456</name>
</gene>
<name>A0A815BPA5_9BILA</name>
<dbReference type="AlphaFoldDB" id="A0A815BPA5"/>
<keyword evidence="1" id="KW-0732">Signal</keyword>
<dbReference type="Proteomes" id="UP000663870">
    <property type="component" value="Unassembled WGS sequence"/>
</dbReference>
<evidence type="ECO:0000313" key="5">
    <source>
        <dbReference type="Proteomes" id="UP000663870"/>
    </source>
</evidence>
<proteinExistence type="predicted"/>
<dbReference type="EMBL" id="CAJNOH010002100">
    <property type="protein sequence ID" value="CAF1272497.1"/>
    <property type="molecule type" value="Genomic_DNA"/>
</dbReference>
<evidence type="ECO:0008006" key="6">
    <source>
        <dbReference type="Google" id="ProtNLM"/>
    </source>
</evidence>